<protein>
    <recommendedName>
        <fullName evidence="8">DUF4283 domain-containing protein</fullName>
    </recommendedName>
</protein>
<dbReference type="SUPFAM" id="SSF63411">
    <property type="entry name" value="LuxS/MPP-like metallohydrolase"/>
    <property type="match status" value="2"/>
</dbReference>
<keyword evidence="3" id="KW-0812">Transmembrane</keyword>
<evidence type="ECO:0000259" key="4">
    <source>
        <dbReference type="Pfam" id="PF05193"/>
    </source>
</evidence>
<accession>A0A6A3CVS9</accession>
<dbReference type="InterPro" id="IPR050626">
    <property type="entry name" value="Peptidase_M16"/>
</dbReference>
<organism evidence="6 7">
    <name type="scientific">Hibiscus syriacus</name>
    <name type="common">Rose of Sharon</name>
    <dbReference type="NCBI Taxonomy" id="106335"/>
    <lineage>
        <taxon>Eukaryota</taxon>
        <taxon>Viridiplantae</taxon>
        <taxon>Streptophyta</taxon>
        <taxon>Embryophyta</taxon>
        <taxon>Tracheophyta</taxon>
        <taxon>Spermatophyta</taxon>
        <taxon>Magnoliopsida</taxon>
        <taxon>eudicotyledons</taxon>
        <taxon>Gunneridae</taxon>
        <taxon>Pentapetalae</taxon>
        <taxon>rosids</taxon>
        <taxon>malvids</taxon>
        <taxon>Malvales</taxon>
        <taxon>Malvaceae</taxon>
        <taxon>Malvoideae</taxon>
        <taxon>Hibiscus</taxon>
    </lineage>
</organism>
<comment type="caution">
    <text evidence="6">The sequence shown here is derived from an EMBL/GenBank/DDBJ whole genome shotgun (WGS) entry which is preliminary data.</text>
</comment>
<dbReference type="GO" id="GO:0046872">
    <property type="term" value="F:metal ion binding"/>
    <property type="evidence" value="ECO:0007669"/>
    <property type="project" value="UniProtKB-KW"/>
</dbReference>
<feature type="region of interest" description="Disordered" evidence="2">
    <location>
        <begin position="354"/>
        <end position="379"/>
    </location>
</feature>
<feature type="domain" description="BES1/BZR1 plant transcription factor N-terminal" evidence="5">
    <location>
        <begin position="335"/>
        <end position="391"/>
    </location>
</feature>
<dbReference type="InterPro" id="IPR011249">
    <property type="entry name" value="Metalloenz_LuxS/M16"/>
</dbReference>
<dbReference type="Pfam" id="PF05193">
    <property type="entry name" value="Peptidase_M16_C"/>
    <property type="match status" value="1"/>
</dbReference>
<dbReference type="GO" id="GO:0043171">
    <property type="term" value="P:peptide catabolic process"/>
    <property type="evidence" value="ECO:0007669"/>
    <property type="project" value="TreeGrafter"/>
</dbReference>
<evidence type="ECO:0000259" key="5">
    <source>
        <dbReference type="Pfam" id="PF05687"/>
    </source>
</evidence>
<dbReference type="Pfam" id="PF05687">
    <property type="entry name" value="BES1_N"/>
    <property type="match status" value="1"/>
</dbReference>
<keyword evidence="3" id="KW-0472">Membrane</keyword>
<evidence type="ECO:0000256" key="3">
    <source>
        <dbReference type="SAM" id="Phobius"/>
    </source>
</evidence>
<dbReference type="Proteomes" id="UP000436088">
    <property type="component" value="Unassembled WGS sequence"/>
</dbReference>
<evidence type="ECO:0000256" key="2">
    <source>
        <dbReference type="SAM" id="MobiDB-lite"/>
    </source>
</evidence>
<name>A0A6A3CVS9_HIBSY</name>
<dbReference type="EMBL" id="VEPZ02000106">
    <property type="protein sequence ID" value="KAE8733430.1"/>
    <property type="molecule type" value="Genomic_DNA"/>
</dbReference>
<feature type="transmembrane region" description="Helical" evidence="3">
    <location>
        <begin position="21"/>
        <end position="41"/>
    </location>
</feature>
<feature type="compositionally biased region" description="Polar residues" evidence="2">
    <location>
        <begin position="354"/>
        <end position="364"/>
    </location>
</feature>
<dbReference type="PANTHER" id="PTHR43690:SF18">
    <property type="entry name" value="INSULIN-DEGRADING ENZYME-RELATED"/>
    <property type="match status" value="1"/>
</dbReference>
<feature type="region of interest" description="Disordered" evidence="2">
    <location>
        <begin position="315"/>
        <end position="334"/>
    </location>
</feature>
<feature type="domain" description="Peptidase M16 C-terminal" evidence="4">
    <location>
        <begin position="73"/>
        <end position="224"/>
    </location>
</feature>
<keyword evidence="3" id="KW-1133">Transmembrane helix</keyword>
<dbReference type="GO" id="GO:0004222">
    <property type="term" value="F:metalloendopeptidase activity"/>
    <property type="evidence" value="ECO:0007669"/>
    <property type="project" value="TreeGrafter"/>
</dbReference>
<sequence>MQGWGLELDLKFEMKMYFSQTIPLVFFLFVLIFLWMCLIFPPVSSQFTGLPFGFFFWNWDTLDVKPKAKGVDTRQELLKFYEEKYSANLMHLVVYSKENLDKIQSLVEDKFQEIRNSDRSRFQFPGQPCTSEHLQILVRAVPIKQGHKLRIVWPITPSILHYKEGPCRYLGHLIGHEGEGSLFYVLKKLGWAAGLSAGEGEWTSEFSFFKVVIDLTDAGQDLQDVHRRFPPSVLVTVSPPDLASSCDQNPPILVSHHGAPTPVSAQAISSCNSSGRCSLWEQQQIWFFLIRVSKNGLRPRFRPRYSGFAAVRVTSDSRNSVRDDRNSARDSRNHTLSREAGWTVELDCTTYRHSPTHHNQQNLRAVSARSGESPLSTNSLKKCSAKRTLDCQPPVVRINDSGMSPSQGGNYRIEKLSLVEATPALSAAEVDHHGTKKGNKHCEVEGVVDEHKLQVLSNCLVGWCKNFIKIGNLANQIQSKGLAGFTLMRAGGNVVMVFEDSDSLKNDKLETLAEWFSRVETWSESLVVECRRVWVVCEGIPFHAWNGDTFKNIATKWGKLIAIDSSCEFPTSFDRAKIQYSLRLKGELMSCWG</sequence>
<proteinExistence type="predicted"/>
<dbReference type="InterPro" id="IPR007863">
    <property type="entry name" value="Peptidase_M16_C"/>
</dbReference>
<evidence type="ECO:0000256" key="1">
    <source>
        <dbReference type="ARBA" id="ARBA00022723"/>
    </source>
</evidence>
<dbReference type="InterPro" id="IPR008540">
    <property type="entry name" value="BES1_N"/>
</dbReference>
<gene>
    <name evidence="6" type="ORF">F3Y22_tig00001290pilonHSYRG00001</name>
</gene>
<dbReference type="Gene3D" id="3.30.830.10">
    <property type="entry name" value="Metalloenzyme, LuxS/M16 peptidase-like"/>
    <property type="match status" value="2"/>
</dbReference>
<evidence type="ECO:0008006" key="8">
    <source>
        <dbReference type="Google" id="ProtNLM"/>
    </source>
</evidence>
<dbReference type="GO" id="GO:0051603">
    <property type="term" value="P:proteolysis involved in protein catabolic process"/>
    <property type="evidence" value="ECO:0007669"/>
    <property type="project" value="TreeGrafter"/>
</dbReference>
<evidence type="ECO:0000313" key="7">
    <source>
        <dbReference type="Proteomes" id="UP000436088"/>
    </source>
</evidence>
<reference evidence="6" key="1">
    <citation type="submission" date="2019-09" db="EMBL/GenBank/DDBJ databases">
        <title>Draft genome information of white flower Hibiscus syriacus.</title>
        <authorList>
            <person name="Kim Y.-M."/>
        </authorList>
    </citation>
    <scope>NUCLEOTIDE SEQUENCE [LARGE SCALE GENOMIC DNA]</scope>
    <source>
        <strain evidence="6">YM2019G1</strain>
    </source>
</reference>
<dbReference type="GO" id="GO:0005739">
    <property type="term" value="C:mitochondrion"/>
    <property type="evidence" value="ECO:0007669"/>
    <property type="project" value="TreeGrafter"/>
</dbReference>
<dbReference type="AlphaFoldDB" id="A0A6A3CVS9"/>
<evidence type="ECO:0000313" key="6">
    <source>
        <dbReference type="EMBL" id="KAE8733430.1"/>
    </source>
</evidence>
<keyword evidence="7" id="KW-1185">Reference proteome</keyword>
<feature type="compositionally biased region" description="Basic and acidic residues" evidence="2">
    <location>
        <begin position="319"/>
        <end position="334"/>
    </location>
</feature>
<dbReference type="GO" id="GO:0006355">
    <property type="term" value="P:regulation of DNA-templated transcription"/>
    <property type="evidence" value="ECO:0007669"/>
    <property type="project" value="UniProtKB-ARBA"/>
</dbReference>
<dbReference type="GO" id="GO:0005829">
    <property type="term" value="C:cytosol"/>
    <property type="evidence" value="ECO:0007669"/>
    <property type="project" value="TreeGrafter"/>
</dbReference>
<dbReference type="PANTHER" id="PTHR43690">
    <property type="entry name" value="NARDILYSIN"/>
    <property type="match status" value="1"/>
</dbReference>
<keyword evidence="1" id="KW-0479">Metal-binding</keyword>